<sequence>MGGEIVGRLGGGGLARLRESWRRQERSLNERVSKSRVGRYFKLEARKSCFTRELRAGTATFLTMAYIISVNATLLADSGGTCSVSDCSTAMHLGNNASAASTPHHHHRHQQPAPDCKFKPNVGYQNCLAKTKSDLIVATALSSMIACFAMGLLANLPFALAPGMGVNAYFTYNLVGFHGSGPMSYQTALAIVFVEGCIFLVISALGLRAKLARLIPNPVRLACSAGIGLFIAFVGLQPHQGIGLVGPSSSTLLTLTACSHTNPLTGECQGGKMQSPTFWLGAVGFLITCYGLMKEINGSMIYGILFVTLISWIRGTSVTYFPDTPLDNANYEYFKKVVDFHRIKTTAGAFSFREFNRGNVWVALVTLLYVDVLATTGILYSVAQVGEFVDDENGGFEGEYLAYVVDASSTIVGSALGTSTMATYVESSAGIREGGRTGLTALTVGFYFLLSLFFTPLLASVPPWAIGPSLVMVGVMMMRVTKDIEWMKVKEGAPAFVTMLLMPLTYSISNGVIAGIGLYLALSLYDYIQSSMRWLVKMMNRVLVGGVQNQVSATTANADPTAELL</sequence>
<keyword evidence="5" id="KW-1133">Transmembrane helix</keyword>
<keyword evidence="4" id="KW-0812">Transmembrane</keyword>
<evidence type="ECO:0000256" key="4">
    <source>
        <dbReference type="ARBA" id="ARBA00022692"/>
    </source>
</evidence>
<dbReference type="OrthoDB" id="431212at2759"/>
<gene>
    <name evidence="8" type="primary">LOC104592988</name>
</gene>
<dbReference type="eggNOG" id="ENOG502QQ5E">
    <property type="taxonomic scope" value="Eukaryota"/>
</dbReference>
<dbReference type="OMA" id="TGVRQWV"/>
<dbReference type="GO" id="GO:0015854">
    <property type="term" value="P:guanine transport"/>
    <property type="evidence" value="ECO:0000318"/>
    <property type="project" value="GO_Central"/>
</dbReference>
<dbReference type="PANTHER" id="PTHR43337:SF13">
    <property type="entry name" value="ADENINE_GUANINE PERMEASE AZG2"/>
    <property type="match status" value="1"/>
</dbReference>
<dbReference type="FunCoup" id="A0A1U7ZHA8">
    <property type="interactions" value="5"/>
</dbReference>
<dbReference type="PANTHER" id="PTHR43337">
    <property type="entry name" value="XANTHINE/URACIL PERMEASE C887.17-RELATED"/>
    <property type="match status" value="1"/>
</dbReference>
<dbReference type="RefSeq" id="XP_010250879.1">
    <property type="nucleotide sequence ID" value="XM_010252577.2"/>
</dbReference>
<evidence type="ECO:0000256" key="5">
    <source>
        <dbReference type="ARBA" id="ARBA00022989"/>
    </source>
</evidence>
<evidence type="ECO:0000313" key="7">
    <source>
        <dbReference type="Proteomes" id="UP000189703"/>
    </source>
</evidence>
<evidence type="ECO:0000256" key="6">
    <source>
        <dbReference type="ARBA" id="ARBA00023136"/>
    </source>
</evidence>
<evidence type="ECO:0000256" key="2">
    <source>
        <dbReference type="ARBA" id="ARBA00005697"/>
    </source>
</evidence>
<accession>A0A1U7ZHA8</accession>
<dbReference type="GO" id="GO:0015853">
    <property type="term" value="P:adenine transport"/>
    <property type="evidence" value="ECO:0000318"/>
    <property type="project" value="GO_Central"/>
</dbReference>
<dbReference type="Pfam" id="PF00860">
    <property type="entry name" value="Xan_ur_permease"/>
    <property type="match status" value="1"/>
</dbReference>
<dbReference type="KEGG" id="nnu:104592988"/>
<dbReference type="STRING" id="4432.A0A1U7ZHA8"/>
<evidence type="ECO:0000256" key="3">
    <source>
        <dbReference type="ARBA" id="ARBA00022448"/>
    </source>
</evidence>
<proteinExistence type="inferred from homology"/>
<dbReference type="Proteomes" id="UP000189703">
    <property type="component" value="Unplaced"/>
</dbReference>
<protein>
    <submittedName>
        <fullName evidence="8">Adenine/guanine permease AZG2-like</fullName>
    </submittedName>
</protein>
<comment type="subcellular location">
    <subcellularLocation>
        <location evidence="1">Membrane</location>
        <topology evidence="1">Multi-pass membrane protein</topology>
    </subcellularLocation>
</comment>
<evidence type="ECO:0000256" key="1">
    <source>
        <dbReference type="ARBA" id="ARBA00004141"/>
    </source>
</evidence>
<evidence type="ECO:0000313" key="8">
    <source>
        <dbReference type="RefSeq" id="XP_010250879.1"/>
    </source>
</evidence>
<dbReference type="AlphaFoldDB" id="A0A1U7ZHA8"/>
<dbReference type="InterPro" id="IPR045018">
    <property type="entry name" value="Azg-like"/>
</dbReference>
<comment type="similarity">
    <text evidence="2">Belongs to the nucleobase:cation symporter-2 (NCS2) (TC 2.A.40) family. Azg-like subfamily.</text>
</comment>
<keyword evidence="3" id="KW-0813">Transport</keyword>
<name>A0A1U7ZHA8_NELNU</name>
<keyword evidence="7" id="KW-1185">Reference proteome</keyword>
<dbReference type="GO" id="GO:0005345">
    <property type="term" value="F:purine nucleobase transmembrane transporter activity"/>
    <property type="evidence" value="ECO:0000318"/>
    <property type="project" value="GO_Central"/>
</dbReference>
<organism evidence="7 8">
    <name type="scientific">Nelumbo nucifera</name>
    <name type="common">Sacred lotus</name>
    <dbReference type="NCBI Taxonomy" id="4432"/>
    <lineage>
        <taxon>Eukaryota</taxon>
        <taxon>Viridiplantae</taxon>
        <taxon>Streptophyta</taxon>
        <taxon>Embryophyta</taxon>
        <taxon>Tracheophyta</taxon>
        <taxon>Spermatophyta</taxon>
        <taxon>Magnoliopsida</taxon>
        <taxon>Proteales</taxon>
        <taxon>Nelumbonaceae</taxon>
        <taxon>Nelumbo</taxon>
    </lineage>
</organism>
<reference evidence="8" key="1">
    <citation type="submission" date="2025-08" db="UniProtKB">
        <authorList>
            <consortium name="RefSeq"/>
        </authorList>
    </citation>
    <scope>IDENTIFICATION</scope>
</reference>
<dbReference type="GeneID" id="104592988"/>
<dbReference type="InterPro" id="IPR006043">
    <property type="entry name" value="NCS2"/>
</dbReference>
<dbReference type="GO" id="GO:0005886">
    <property type="term" value="C:plasma membrane"/>
    <property type="evidence" value="ECO:0000318"/>
    <property type="project" value="GO_Central"/>
</dbReference>
<keyword evidence="6" id="KW-0472">Membrane</keyword>